<name>A0A918UXB0_9CAUL</name>
<protein>
    <submittedName>
        <fullName evidence="2">Uncharacterized protein</fullName>
    </submittedName>
</protein>
<feature type="transmembrane region" description="Helical" evidence="1">
    <location>
        <begin position="56"/>
        <end position="74"/>
    </location>
</feature>
<feature type="transmembrane region" description="Helical" evidence="1">
    <location>
        <begin position="6"/>
        <end position="26"/>
    </location>
</feature>
<feature type="transmembrane region" description="Helical" evidence="1">
    <location>
        <begin position="81"/>
        <end position="100"/>
    </location>
</feature>
<dbReference type="RefSeq" id="WP_189487952.1">
    <property type="nucleotide sequence ID" value="NZ_BMZB01000004.1"/>
</dbReference>
<evidence type="ECO:0000256" key="1">
    <source>
        <dbReference type="SAM" id="Phobius"/>
    </source>
</evidence>
<dbReference type="EMBL" id="BMZB01000004">
    <property type="protein sequence ID" value="GGZ41094.1"/>
    <property type="molecule type" value="Genomic_DNA"/>
</dbReference>
<proteinExistence type="predicted"/>
<keyword evidence="1" id="KW-1133">Transmembrane helix</keyword>
<comment type="caution">
    <text evidence="2">The sequence shown here is derived from an EMBL/GenBank/DDBJ whole genome shotgun (WGS) entry which is preliminary data.</text>
</comment>
<dbReference type="AlphaFoldDB" id="A0A918UXB0"/>
<accession>A0A918UXB0</accession>
<reference evidence="2" key="2">
    <citation type="submission" date="2020-09" db="EMBL/GenBank/DDBJ databases">
        <authorList>
            <person name="Sun Q."/>
            <person name="Kim S."/>
        </authorList>
    </citation>
    <scope>NUCLEOTIDE SEQUENCE</scope>
    <source>
        <strain evidence="2">KCTC 32296</strain>
    </source>
</reference>
<reference evidence="2" key="1">
    <citation type="journal article" date="2014" name="Int. J. Syst. Evol. Microbiol.">
        <title>Complete genome sequence of Corynebacterium casei LMG S-19264T (=DSM 44701T), isolated from a smear-ripened cheese.</title>
        <authorList>
            <consortium name="US DOE Joint Genome Institute (JGI-PGF)"/>
            <person name="Walter F."/>
            <person name="Albersmeier A."/>
            <person name="Kalinowski J."/>
            <person name="Ruckert C."/>
        </authorList>
    </citation>
    <scope>NUCLEOTIDE SEQUENCE</scope>
    <source>
        <strain evidence="2">KCTC 32296</strain>
    </source>
</reference>
<keyword evidence="1" id="KW-0472">Membrane</keyword>
<gene>
    <name evidence="2" type="ORF">GCM10011273_29820</name>
</gene>
<keyword evidence="1" id="KW-0812">Transmembrane</keyword>
<keyword evidence="3" id="KW-1185">Reference proteome</keyword>
<evidence type="ECO:0000313" key="2">
    <source>
        <dbReference type="EMBL" id="GGZ41094.1"/>
    </source>
</evidence>
<feature type="transmembrane region" description="Helical" evidence="1">
    <location>
        <begin position="112"/>
        <end position="137"/>
    </location>
</feature>
<feature type="transmembrane region" description="Helical" evidence="1">
    <location>
        <begin position="33"/>
        <end position="50"/>
    </location>
</feature>
<organism evidence="2 3">
    <name type="scientific">Asticcacaulis endophyticus</name>
    <dbReference type="NCBI Taxonomy" id="1395890"/>
    <lineage>
        <taxon>Bacteria</taxon>
        <taxon>Pseudomonadati</taxon>
        <taxon>Pseudomonadota</taxon>
        <taxon>Alphaproteobacteria</taxon>
        <taxon>Caulobacterales</taxon>
        <taxon>Caulobacteraceae</taxon>
        <taxon>Asticcacaulis</taxon>
    </lineage>
</organism>
<sequence>MPETFSARLGTIIILAVCCLAIGFGSNKERTGGAIYLPACGLVLVTQQFFPAGLSYTLITLDVICLIAFIMLSWKSAHPWPVWACFCQAIIVTLHIAYANPSAPANSAASQWAYYTVRAASGYGVLTALLIGTLSAIRIKIAIKRQNSHI</sequence>
<dbReference type="Proteomes" id="UP000662572">
    <property type="component" value="Unassembled WGS sequence"/>
</dbReference>
<evidence type="ECO:0000313" key="3">
    <source>
        <dbReference type="Proteomes" id="UP000662572"/>
    </source>
</evidence>